<accession>F0JCI2</accession>
<dbReference type="Proteomes" id="UP000007845">
    <property type="component" value="Chromosome"/>
</dbReference>
<keyword evidence="2" id="KW-1185">Reference proteome</keyword>
<dbReference type="EMBL" id="CP003220">
    <property type="protein sequence ID" value="EGB15662.1"/>
    <property type="molecule type" value="Genomic_DNA"/>
</dbReference>
<dbReference type="HOGENOM" id="CLU_836078_0_0_7"/>
<reference evidence="1 2" key="1">
    <citation type="journal article" date="2011" name="J. Bacteriol.">
        <title>Genome sequence of the mercury-methylating strain Desulfovibrio desulfuricans ND132.</title>
        <authorList>
            <person name="Brown S.D."/>
            <person name="Gilmour C.C."/>
            <person name="Kucken A.M."/>
            <person name="Wall J.D."/>
            <person name="Elias D.A."/>
            <person name="Brandt C.C."/>
            <person name="Podar M."/>
            <person name="Chertkov O."/>
            <person name="Held B."/>
            <person name="Bruce D.C."/>
            <person name="Detter J.C."/>
            <person name="Tapia R."/>
            <person name="Han C.S."/>
            <person name="Goodwin L.A."/>
            <person name="Cheng J.F."/>
            <person name="Pitluck S."/>
            <person name="Woyke T."/>
            <person name="Mikhailova N."/>
            <person name="Ivanova N.N."/>
            <person name="Han J."/>
            <person name="Lucas S."/>
            <person name="Lapidus A.L."/>
            <person name="Land M.L."/>
            <person name="Hauser L.J."/>
            <person name="Palumbo A.V."/>
        </authorList>
    </citation>
    <scope>NUCLEOTIDE SEQUENCE [LARGE SCALE GENOMIC DNA]</scope>
    <source>
        <strain evidence="1 2">ND132</strain>
    </source>
</reference>
<gene>
    <name evidence="1" type="ORF">DND132_2459</name>
</gene>
<name>F0JCI2_9BACT</name>
<evidence type="ECO:0000313" key="2">
    <source>
        <dbReference type="Proteomes" id="UP000007845"/>
    </source>
</evidence>
<sequence length="332" mass="35466">MQTGKGLAPRLDTCVIGCGGCGFALARQTWERSAGRIPGLGIVGTADGEGVHVEAWPDTAFSRSLSVSLASPGGRQPVDLEGLKLVQVVGNIGDSAFGHCSRLVVDRMTWAGIPVLASCVLPRRRGERKRAMPRSLRRIAMRVGSVFLFPEGHVEAQPGAAACSVPETDVIVDQLLFSASADGLFFLRESTASPRRLSHGRYCVYCRVAADDGFEFFGTPGKAPGRAVLLGARLLAVHLNAYDPDRAGRMIWAASWESDEPRPDTIFSTLPVPSLGYALAESVVAVDIADEAAEAFVHVEVGRPGPVPGGGIPDHTWTEEELEIPAFLRRLE</sequence>
<protein>
    <submittedName>
        <fullName evidence="1">Uncharacterized protein</fullName>
    </submittedName>
</protein>
<dbReference type="KEGG" id="ddn:DND132_2459"/>
<proteinExistence type="predicted"/>
<dbReference type="RefSeq" id="WP_014323088.1">
    <property type="nucleotide sequence ID" value="NC_016803.1"/>
</dbReference>
<evidence type="ECO:0000313" key="1">
    <source>
        <dbReference type="EMBL" id="EGB15662.1"/>
    </source>
</evidence>
<dbReference type="AlphaFoldDB" id="F0JCI2"/>
<organism evidence="1 2">
    <name type="scientific">Pseudodesulfovibrio mercurii</name>
    <dbReference type="NCBI Taxonomy" id="641491"/>
    <lineage>
        <taxon>Bacteria</taxon>
        <taxon>Pseudomonadati</taxon>
        <taxon>Thermodesulfobacteriota</taxon>
        <taxon>Desulfovibrionia</taxon>
        <taxon>Desulfovibrionales</taxon>
        <taxon>Desulfovibrionaceae</taxon>
    </lineage>
</organism>